<evidence type="ECO:0000313" key="9">
    <source>
        <dbReference type="EMBL" id="CAI5780960.1"/>
    </source>
</evidence>
<evidence type="ECO:0000256" key="3">
    <source>
        <dbReference type="ARBA" id="ARBA00022448"/>
    </source>
</evidence>
<dbReference type="EMBL" id="OX395133">
    <property type="protein sequence ID" value="CAI5780960.1"/>
    <property type="molecule type" value="Genomic_DNA"/>
</dbReference>
<evidence type="ECO:0000256" key="4">
    <source>
        <dbReference type="ARBA" id="ARBA00022525"/>
    </source>
</evidence>
<keyword evidence="5 8" id="KW-0732">Signal</keyword>
<dbReference type="PANTHER" id="PTHR16565">
    <property type="entry name" value="APOLIPOPROTEIN C-I"/>
    <property type="match status" value="1"/>
</dbReference>
<dbReference type="GO" id="GO:0010916">
    <property type="term" value="P:negative regulation of very-low-density lipoprotein particle clearance"/>
    <property type="evidence" value="ECO:0007669"/>
    <property type="project" value="TreeGrafter"/>
</dbReference>
<evidence type="ECO:0000256" key="6">
    <source>
        <dbReference type="ARBA" id="ARBA00023055"/>
    </source>
</evidence>
<reference evidence="9" key="1">
    <citation type="submission" date="2022-12" db="EMBL/GenBank/DDBJ databases">
        <authorList>
            <person name="Alioto T."/>
            <person name="Alioto T."/>
            <person name="Gomez Garrido J."/>
        </authorList>
    </citation>
    <scope>NUCLEOTIDE SEQUENCE</scope>
</reference>
<comment type="similarity">
    <text evidence="2">Belongs to the apolipoprotein C1 family.</text>
</comment>
<protein>
    <submittedName>
        <fullName evidence="9">Apolipoprotein C-I isoform X2</fullName>
    </submittedName>
</protein>
<organism evidence="9 10">
    <name type="scientific">Podarcis lilfordi</name>
    <name type="common">Lilford's wall lizard</name>
    <dbReference type="NCBI Taxonomy" id="74358"/>
    <lineage>
        <taxon>Eukaryota</taxon>
        <taxon>Metazoa</taxon>
        <taxon>Chordata</taxon>
        <taxon>Craniata</taxon>
        <taxon>Vertebrata</taxon>
        <taxon>Euteleostomi</taxon>
        <taxon>Lepidosauria</taxon>
        <taxon>Squamata</taxon>
        <taxon>Bifurcata</taxon>
        <taxon>Unidentata</taxon>
        <taxon>Episquamata</taxon>
        <taxon>Laterata</taxon>
        <taxon>Lacertibaenia</taxon>
        <taxon>Lacertidae</taxon>
        <taxon>Podarcis</taxon>
    </lineage>
</organism>
<keyword evidence="10" id="KW-1185">Reference proteome</keyword>
<dbReference type="GO" id="GO:0005504">
    <property type="term" value="F:fatty acid binding"/>
    <property type="evidence" value="ECO:0007669"/>
    <property type="project" value="TreeGrafter"/>
</dbReference>
<gene>
    <name evidence="9" type="ORF">PODLI_1B037906</name>
</gene>
<dbReference type="GO" id="GO:0034364">
    <property type="term" value="C:high-density lipoprotein particle"/>
    <property type="evidence" value="ECO:0007669"/>
    <property type="project" value="TreeGrafter"/>
</dbReference>
<dbReference type="GO" id="GO:0034361">
    <property type="term" value="C:very-low-density lipoprotein particle"/>
    <property type="evidence" value="ECO:0007669"/>
    <property type="project" value="TreeGrafter"/>
</dbReference>
<evidence type="ECO:0000256" key="2">
    <source>
        <dbReference type="ARBA" id="ARBA00009204"/>
    </source>
</evidence>
<name>A0AA35KMM6_9SAUR</name>
<dbReference type="GO" id="GO:0050995">
    <property type="term" value="P:negative regulation of lipid catabolic process"/>
    <property type="evidence" value="ECO:0007669"/>
    <property type="project" value="TreeGrafter"/>
</dbReference>
<keyword evidence="3" id="KW-0813">Transport</keyword>
<dbReference type="Gene3D" id="4.10.260.30">
    <property type="entry name" value="Apolipoprotein C-I"/>
    <property type="match status" value="1"/>
</dbReference>
<evidence type="ECO:0000256" key="7">
    <source>
        <dbReference type="SAM" id="MobiDB-lite"/>
    </source>
</evidence>
<dbReference type="GO" id="GO:0004859">
    <property type="term" value="F:phospholipase inhibitor activity"/>
    <property type="evidence" value="ECO:0007669"/>
    <property type="project" value="TreeGrafter"/>
</dbReference>
<dbReference type="GO" id="GO:0042157">
    <property type="term" value="P:lipoprotein metabolic process"/>
    <property type="evidence" value="ECO:0007669"/>
    <property type="project" value="InterPro"/>
</dbReference>
<dbReference type="InterPro" id="IPR043081">
    <property type="entry name" value="ApoC-1_sf"/>
</dbReference>
<feature type="signal peptide" evidence="8">
    <location>
        <begin position="1"/>
        <end position="48"/>
    </location>
</feature>
<accession>A0AA35KMM6</accession>
<evidence type="ECO:0000256" key="8">
    <source>
        <dbReference type="SAM" id="SignalP"/>
    </source>
</evidence>
<evidence type="ECO:0000256" key="5">
    <source>
        <dbReference type="ARBA" id="ARBA00022729"/>
    </source>
</evidence>
<dbReference type="GO" id="GO:0006641">
    <property type="term" value="P:triglyceride metabolic process"/>
    <property type="evidence" value="ECO:0007669"/>
    <property type="project" value="TreeGrafter"/>
</dbReference>
<comment type="subcellular location">
    <subcellularLocation>
        <location evidence="1">Secreted</location>
    </subcellularLocation>
</comment>
<proteinExistence type="inferred from homology"/>
<sequence length="120" mass="13323">MEQPPNCGGEEKEQQGSAARTRRPANTMQLAVSVAVVLMALFAVTASAEVEPTEPSLSQRFENFQRNVQTFIDNAGERTKTAFQEFHNSEPISKARNWLSERFQQVKDKVKATFSSDGSA</sequence>
<dbReference type="InterPro" id="IPR006781">
    <property type="entry name" value="ApoC-I"/>
</dbReference>
<evidence type="ECO:0000313" key="10">
    <source>
        <dbReference type="Proteomes" id="UP001178461"/>
    </source>
</evidence>
<feature type="region of interest" description="Disordered" evidence="7">
    <location>
        <begin position="1"/>
        <end position="25"/>
    </location>
</feature>
<evidence type="ECO:0000256" key="1">
    <source>
        <dbReference type="ARBA" id="ARBA00004613"/>
    </source>
</evidence>
<feature type="chain" id="PRO_5041370540" evidence="8">
    <location>
        <begin position="49"/>
        <end position="120"/>
    </location>
</feature>
<dbReference type="GO" id="GO:0006869">
    <property type="term" value="P:lipid transport"/>
    <property type="evidence" value="ECO:0007669"/>
    <property type="project" value="UniProtKB-KW"/>
</dbReference>
<keyword evidence="4" id="KW-0964">Secreted</keyword>
<dbReference type="AlphaFoldDB" id="A0AA35KMM6"/>
<keyword evidence="6" id="KW-0445">Lipid transport</keyword>
<dbReference type="Proteomes" id="UP001178461">
    <property type="component" value="Chromosome 8"/>
</dbReference>
<dbReference type="GO" id="GO:0034447">
    <property type="term" value="P:very-low-density lipoprotein particle clearance"/>
    <property type="evidence" value="ECO:0007669"/>
    <property type="project" value="TreeGrafter"/>
</dbReference>
<dbReference type="Pfam" id="PF04691">
    <property type="entry name" value="ApoC-I"/>
    <property type="match status" value="1"/>
</dbReference>
<dbReference type="PANTHER" id="PTHR16565:SF2">
    <property type="entry name" value="APOLIPOPROTEIN C-I"/>
    <property type="match status" value="1"/>
</dbReference>
<dbReference type="GO" id="GO:0032375">
    <property type="term" value="P:negative regulation of cholesterol transport"/>
    <property type="evidence" value="ECO:0007669"/>
    <property type="project" value="TreeGrafter"/>
</dbReference>